<keyword evidence="2" id="KW-1185">Reference proteome</keyword>
<protein>
    <submittedName>
        <fullName evidence="1">Uncharacterized protein</fullName>
    </submittedName>
</protein>
<dbReference type="KEGG" id="laj:A0128_16445"/>
<organism evidence="1 2">
    <name type="scientific">Leptospira tipperaryensis</name>
    <dbReference type="NCBI Taxonomy" id="2564040"/>
    <lineage>
        <taxon>Bacteria</taxon>
        <taxon>Pseudomonadati</taxon>
        <taxon>Spirochaetota</taxon>
        <taxon>Spirochaetia</taxon>
        <taxon>Leptospirales</taxon>
        <taxon>Leptospiraceae</taxon>
        <taxon>Leptospira</taxon>
    </lineage>
</organism>
<evidence type="ECO:0000313" key="1">
    <source>
        <dbReference type="EMBL" id="AOP35292.1"/>
    </source>
</evidence>
<reference evidence="1 2" key="1">
    <citation type="submission" date="2016-04" db="EMBL/GenBank/DDBJ databases">
        <title>Complete genome seqeunce of Leptospira alstonii serovar Room22.</title>
        <authorList>
            <person name="Nally J.E."/>
            <person name="Bayles D.O."/>
            <person name="Hurley D."/>
            <person name="Fanning S."/>
            <person name="McMahon B.J."/>
            <person name="Arent Z."/>
        </authorList>
    </citation>
    <scope>NUCLEOTIDE SEQUENCE [LARGE SCALE GENOMIC DNA]</scope>
    <source>
        <strain evidence="1 2">GWTS #1</strain>
    </source>
</reference>
<dbReference type="RefSeq" id="WP_069608495.1">
    <property type="nucleotide sequence ID" value="NZ_CP015217.1"/>
</dbReference>
<dbReference type="OrthoDB" id="342749at2"/>
<name>A0A1D7V0C8_9LEPT</name>
<proteinExistence type="predicted"/>
<sequence length="174" mass="19385">MGPDFAMHKQSIFILLCIFLMTGCFASKKESDSRDQQLISWLLASGSDPSCVDYYTQGNLCLKTPVVINEKCSSPELDRFQNGIQPAGSQNRDTLGELLRCWSKCNSTFYLNYVSSNGSCSFDTEKNFEDAKRSGSSNSGNLWRQCQSNCNTGADPAYPKLKGISTTTTYWPYL</sequence>
<dbReference type="EMBL" id="CP015217">
    <property type="protein sequence ID" value="AOP35292.1"/>
    <property type="molecule type" value="Genomic_DNA"/>
</dbReference>
<gene>
    <name evidence="1" type="ORF">A0128_16445</name>
</gene>
<accession>A0A1D7V0C8</accession>
<dbReference type="Proteomes" id="UP000094197">
    <property type="component" value="Chromosome 1"/>
</dbReference>
<evidence type="ECO:0000313" key="2">
    <source>
        <dbReference type="Proteomes" id="UP000094197"/>
    </source>
</evidence>
<dbReference type="AlphaFoldDB" id="A0A1D7V0C8"/>